<feature type="domain" description="Fibronectin type-III" evidence="4">
    <location>
        <begin position="1109"/>
        <end position="1202"/>
    </location>
</feature>
<dbReference type="InterPro" id="IPR026444">
    <property type="entry name" value="Secre_tail"/>
</dbReference>
<dbReference type="RefSeq" id="WP_168885121.1">
    <property type="nucleotide sequence ID" value="NZ_JABAIL010000012.1"/>
</dbReference>
<keyword evidence="1" id="KW-0677">Repeat</keyword>
<dbReference type="PANTHER" id="PTHR46708:SF2">
    <property type="entry name" value="FIBRONECTIN TYPE-III DOMAIN-CONTAINING PROTEIN"/>
    <property type="match status" value="1"/>
</dbReference>
<dbReference type="CDD" id="cd00063">
    <property type="entry name" value="FN3"/>
    <property type="match status" value="3"/>
</dbReference>
<dbReference type="PANTHER" id="PTHR46708">
    <property type="entry name" value="TENASCIN"/>
    <property type="match status" value="1"/>
</dbReference>
<evidence type="ECO:0000259" key="4">
    <source>
        <dbReference type="PROSITE" id="PS50853"/>
    </source>
</evidence>
<name>A0A7X8SQ87_9BACT</name>
<feature type="domain" description="Fibronectin type-III" evidence="4">
    <location>
        <begin position="1014"/>
        <end position="1099"/>
    </location>
</feature>
<dbReference type="Gene3D" id="2.60.40.10">
    <property type="entry name" value="Immunoglobulins"/>
    <property type="match status" value="3"/>
</dbReference>
<evidence type="ECO:0000256" key="3">
    <source>
        <dbReference type="SAM" id="SignalP"/>
    </source>
</evidence>
<dbReference type="EMBL" id="JABAIL010000012">
    <property type="protein sequence ID" value="NLR94410.1"/>
    <property type="molecule type" value="Genomic_DNA"/>
</dbReference>
<feature type="region of interest" description="Disordered" evidence="2">
    <location>
        <begin position="601"/>
        <end position="632"/>
    </location>
</feature>
<reference evidence="5 6" key="1">
    <citation type="submission" date="2020-04" db="EMBL/GenBank/DDBJ databases">
        <title>Flammeovirga sp. SR4, a novel species isolated from seawater.</title>
        <authorList>
            <person name="Wang X."/>
        </authorList>
    </citation>
    <scope>NUCLEOTIDE SEQUENCE [LARGE SCALE GENOMIC DNA]</scope>
    <source>
        <strain evidence="5 6">SR4</strain>
    </source>
</reference>
<dbReference type="Pfam" id="PF00041">
    <property type="entry name" value="fn3"/>
    <property type="match status" value="3"/>
</dbReference>
<comment type="caution">
    <text evidence="5">The sequence shown here is derived from an EMBL/GenBank/DDBJ whole genome shotgun (WGS) entry which is preliminary data.</text>
</comment>
<dbReference type="Proteomes" id="UP000585050">
    <property type="component" value="Unassembled WGS sequence"/>
</dbReference>
<keyword evidence="3" id="KW-0732">Signal</keyword>
<dbReference type="InterPro" id="IPR036116">
    <property type="entry name" value="FN3_sf"/>
</dbReference>
<feature type="chain" id="PRO_5031368084" evidence="3">
    <location>
        <begin position="24"/>
        <end position="1283"/>
    </location>
</feature>
<sequence>MKTLNNILIRLFLFFGGIGMAQAQQTSVPHEADENGVYIFQATQYFEMEAGTDAYDGENWLQGTDETVGDYLYLENTTSDNRNEVSADREISPSVVYKINMPEAQTGFVWALINEGSKDGGRIYVNVNDLDLDKRKVGEFGSAAKSRISEEMAGQWQWILINNQANSSVVKAGENVIEVFKARPNLKIAKIAFTPKQEINLIINAPEVKVTENDGTNVTISWNEPTLTGELYDFTEEIITPKSFFYRVSIDGESQGDQLTTTSLSIPVADLGTAKEISVEAGHLFRKNSSSNINSYSTPTVISVDASSMPDNGGEDEGLPITDTPHVADKFGIYMFSATEVAEAKEGSAFGAQDFTGEKWLKGNDPEVGDYVYLENTTSDNRNETSSERYASPSLVYKINMTEAQTGYVWALVNEGSKDAGRIYVNVNDLDLDKRSANSYGSAARSRISDAMKGEWQWIVLNNQANSGVVKDGENVIEIFKARPNIKIAKIAFTPRQDINLILDTPMPRVTANDGTNITLSWDDPTITGDLYNNSDVIYDPKSYFYRVLLGGEEVAADLTAKNIQIPVADLTESKTFSLEVAHEFKKSSSSVHSTYSIPGEIDIDASSQPNDPGEEPDLEAPSVPTDLTSSDVSQNKLTLSWTASTDNEGVSGYQIIQNGQELPEKVTGSTSVTLSNLSPDTEYTFVVVAYDAAGNKSAASTTHVVKTEAVEQNPDGDYQDFIHQSDENGIFLFEAVEFASNLPGTDEFEGQKWLTATDPEIGRYMYLSNTDTTTNSNKVSEDRAKSPRLMYQISMPEVQTGFIWALVQQGATHSGKLYGNVNGIDVDERTAGEYGSSFGSRISEDLVGKWQWILVGYQIRNNNAEMLKAGINEIELFMAYPDIKIAKLMYAPKQEILPIINPVKVRIQANDETTVTLSWDDPVLTGELYDYNLDIFTEKEFTYRVRLEGLEEEDVVGNEYVISKENLKSVKVFTIEAGHLFRKNSSSNALFYSMESTASVSADSQPDFEAPTAPTDLIALDVQGTNVALSWQPSTDNVGVLGYYIYQDGLKIQEVTSTSYKVGGLSVSTEYTFEVQAFDAAGNESDKSTALVITTNDEDEVVGDRPNVVKDVTASQVTASSFTVGWAPSNSLNGITAYYVFVRVKGEEEFKMVAHLSGEVFSFNLTGLEVGTEYEIVVRAEDGMGYVSENSDVISQKTSDAPLSLEDGLASKLIQKVYPNPSVSDVNIEFISEVNYQVIDLTGQTLTSGTAQKVTVDLPSGSYILIAWDKHGNKEATKLLCF</sequence>
<dbReference type="SMART" id="SM00060">
    <property type="entry name" value="FN3"/>
    <property type="match status" value="5"/>
</dbReference>
<accession>A0A7X8SQ87</accession>
<feature type="signal peptide" evidence="3">
    <location>
        <begin position="1"/>
        <end position="23"/>
    </location>
</feature>
<evidence type="ECO:0000313" key="6">
    <source>
        <dbReference type="Proteomes" id="UP000585050"/>
    </source>
</evidence>
<feature type="domain" description="Fibronectin type-III" evidence="4">
    <location>
        <begin position="624"/>
        <end position="711"/>
    </location>
</feature>
<organism evidence="5 6">
    <name type="scientific">Flammeovirga agarivorans</name>
    <dbReference type="NCBI Taxonomy" id="2726742"/>
    <lineage>
        <taxon>Bacteria</taxon>
        <taxon>Pseudomonadati</taxon>
        <taxon>Bacteroidota</taxon>
        <taxon>Cytophagia</taxon>
        <taxon>Cytophagales</taxon>
        <taxon>Flammeovirgaceae</taxon>
        <taxon>Flammeovirga</taxon>
    </lineage>
</organism>
<dbReference type="PROSITE" id="PS50853">
    <property type="entry name" value="FN3"/>
    <property type="match status" value="3"/>
</dbReference>
<protein>
    <submittedName>
        <fullName evidence="5">T9SS type A sorting domain-containing protein</fullName>
    </submittedName>
</protein>
<gene>
    <name evidence="5" type="ORF">HGP29_24615</name>
</gene>
<keyword evidence="6" id="KW-1185">Reference proteome</keyword>
<proteinExistence type="predicted"/>
<evidence type="ECO:0000313" key="5">
    <source>
        <dbReference type="EMBL" id="NLR94410.1"/>
    </source>
</evidence>
<evidence type="ECO:0000256" key="1">
    <source>
        <dbReference type="ARBA" id="ARBA00022737"/>
    </source>
</evidence>
<evidence type="ECO:0000256" key="2">
    <source>
        <dbReference type="SAM" id="MobiDB-lite"/>
    </source>
</evidence>
<dbReference type="InterPro" id="IPR003961">
    <property type="entry name" value="FN3_dom"/>
</dbReference>
<dbReference type="InterPro" id="IPR050991">
    <property type="entry name" value="ECM_Regulatory_Proteins"/>
</dbReference>
<dbReference type="NCBIfam" id="TIGR04183">
    <property type="entry name" value="Por_Secre_tail"/>
    <property type="match status" value="1"/>
</dbReference>
<dbReference type="SUPFAM" id="SSF49265">
    <property type="entry name" value="Fibronectin type III"/>
    <property type="match status" value="2"/>
</dbReference>
<dbReference type="InterPro" id="IPR013783">
    <property type="entry name" value="Ig-like_fold"/>
</dbReference>